<dbReference type="PANTHER" id="PTHR21266">
    <property type="entry name" value="IRON-SULFUR DOMAIN CONTAINING PROTEIN"/>
    <property type="match status" value="1"/>
</dbReference>
<dbReference type="GO" id="GO:0046872">
    <property type="term" value="F:metal ion binding"/>
    <property type="evidence" value="ECO:0007669"/>
    <property type="project" value="UniProtKB-KW"/>
</dbReference>
<dbReference type="GO" id="GO:0051537">
    <property type="term" value="F:2 iron, 2 sulfur cluster binding"/>
    <property type="evidence" value="ECO:0007669"/>
    <property type="project" value="UniProtKB-KW"/>
</dbReference>
<evidence type="ECO:0000256" key="2">
    <source>
        <dbReference type="ARBA" id="ARBA00022723"/>
    </source>
</evidence>
<dbReference type="PANTHER" id="PTHR21266:SF59">
    <property type="entry name" value="BLR4922 PROTEIN"/>
    <property type="match status" value="1"/>
</dbReference>
<dbReference type="Proteomes" id="UP000566813">
    <property type="component" value="Unassembled WGS sequence"/>
</dbReference>
<dbReference type="PROSITE" id="PS51296">
    <property type="entry name" value="RIESKE"/>
    <property type="match status" value="1"/>
</dbReference>
<dbReference type="AlphaFoldDB" id="A0A7X1FV96"/>
<dbReference type="SUPFAM" id="SSF50022">
    <property type="entry name" value="ISP domain"/>
    <property type="match status" value="1"/>
</dbReference>
<proteinExistence type="predicted"/>
<keyword evidence="5" id="KW-0411">Iron-sulfur</keyword>
<dbReference type="InterPro" id="IPR050584">
    <property type="entry name" value="Cholesterol_7-desaturase"/>
</dbReference>
<organism evidence="7 8">
    <name type="scientific">Novosphingobium flavum</name>
    <dbReference type="NCBI Taxonomy" id="1778672"/>
    <lineage>
        <taxon>Bacteria</taxon>
        <taxon>Pseudomonadati</taxon>
        <taxon>Pseudomonadota</taxon>
        <taxon>Alphaproteobacteria</taxon>
        <taxon>Sphingomonadales</taxon>
        <taxon>Sphingomonadaceae</taxon>
        <taxon>Novosphingobium</taxon>
    </lineage>
</organism>
<dbReference type="SUPFAM" id="SSF55961">
    <property type="entry name" value="Bet v1-like"/>
    <property type="match status" value="1"/>
</dbReference>
<accession>A0A7X1FV96</accession>
<dbReference type="Pfam" id="PF19301">
    <property type="entry name" value="LigXa_C"/>
    <property type="match status" value="1"/>
</dbReference>
<feature type="domain" description="Rieske" evidence="6">
    <location>
        <begin position="27"/>
        <end position="131"/>
    </location>
</feature>
<name>A0A7X1FV96_9SPHN</name>
<sequence>MLTQEQNDLLTRVGKGTPMGELMRRYWHPIAAKQQLVERKVMPVRLLGEDLTLFLDEEGRVGLVGDRCAHRLVKLECGLTTEKGIKCPYHGWTFDTNGQCVDQPSEPSARFKDNVKILSYPVEELAGLIFAYLGPLPAPLLPRWNRLVWDNVYRTIGIIKIPCNWLQCMENTPDPVHATYLHGQFFTHWMDENGVEDEGMRRLAQGMSTPISKHEYELGKYGIDRRWLFEGQDPALGAWAEGLPLVFPHIHCTSGSGRHTFGWRLPIDDENTLQVYVRVFEPGREVEVPEQDVVPYSEVEMVDKDGKFTALNSVTGQDIMAWVSQGRIMDRTKEVLGHSDRGVVMYRQLLMKQVDVVQSGEDPINTFRDPTDNQCIPLPSAADRGNNWGKGTDGSYIRGSVTAADLMPQHIKDEIEDLFVQAAENRKARAQTEAK</sequence>
<evidence type="ECO:0000259" key="6">
    <source>
        <dbReference type="PROSITE" id="PS51296"/>
    </source>
</evidence>
<dbReference type="Gene3D" id="3.90.380.10">
    <property type="entry name" value="Naphthalene 1,2-dioxygenase Alpha Subunit, Chain A, domain 1"/>
    <property type="match status" value="1"/>
</dbReference>
<keyword evidence="2" id="KW-0479">Metal-binding</keyword>
<keyword evidence="3" id="KW-0560">Oxidoreductase</keyword>
<dbReference type="InterPro" id="IPR036922">
    <property type="entry name" value="Rieske_2Fe-2S_sf"/>
</dbReference>
<evidence type="ECO:0000256" key="5">
    <source>
        <dbReference type="ARBA" id="ARBA00023014"/>
    </source>
</evidence>
<dbReference type="Gene3D" id="2.102.10.10">
    <property type="entry name" value="Rieske [2Fe-2S] iron-sulphur domain"/>
    <property type="match status" value="1"/>
</dbReference>
<dbReference type="EMBL" id="JACLAW010000013">
    <property type="protein sequence ID" value="MBC2666997.1"/>
    <property type="molecule type" value="Genomic_DNA"/>
</dbReference>
<evidence type="ECO:0000256" key="1">
    <source>
        <dbReference type="ARBA" id="ARBA00022714"/>
    </source>
</evidence>
<reference evidence="7 8" key="1">
    <citation type="submission" date="2020-08" db="EMBL/GenBank/DDBJ databases">
        <title>The genome sequence of type strain Novosphingobium flavum NBRC 111647.</title>
        <authorList>
            <person name="Liu Y."/>
        </authorList>
    </citation>
    <scope>NUCLEOTIDE SEQUENCE [LARGE SCALE GENOMIC DNA]</scope>
    <source>
        <strain evidence="7 8">NBRC 111647</strain>
    </source>
</reference>
<evidence type="ECO:0000313" key="7">
    <source>
        <dbReference type="EMBL" id="MBC2666997.1"/>
    </source>
</evidence>
<evidence type="ECO:0000256" key="4">
    <source>
        <dbReference type="ARBA" id="ARBA00023004"/>
    </source>
</evidence>
<dbReference type="GO" id="GO:0016491">
    <property type="term" value="F:oxidoreductase activity"/>
    <property type="evidence" value="ECO:0007669"/>
    <property type="project" value="UniProtKB-KW"/>
</dbReference>
<protein>
    <submittedName>
        <fullName evidence="7">Rieske 2Fe-2S domain-containing protein</fullName>
    </submittedName>
</protein>
<keyword evidence="1" id="KW-0001">2Fe-2S</keyword>
<gene>
    <name evidence="7" type="ORF">H7F51_15880</name>
</gene>
<dbReference type="InterPro" id="IPR045623">
    <property type="entry name" value="LigXa_C"/>
</dbReference>
<comment type="caution">
    <text evidence="7">The sequence shown here is derived from an EMBL/GenBank/DDBJ whole genome shotgun (WGS) entry which is preliminary data.</text>
</comment>
<keyword evidence="4" id="KW-0408">Iron</keyword>
<dbReference type="Pfam" id="PF00355">
    <property type="entry name" value="Rieske"/>
    <property type="match status" value="1"/>
</dbReference>
<keyword evidence="8" id="KW-1185">Reference proteome</keyword>
<evidence type="ECO:0000313" key="8">
    <source>
        <dbReference type="Proteomes" id="UP000566813"/>
    </source>
</evidence>
<dbReference type="InterPro" id="IPR017941">
    <property type="entry name" value="Rieske_2Fe-2S"/>
</dbReference>
<evidence type="ECO:0000256" key="3">
    <source>
        <dbReference type="ARBA" id="ARBA00023002"/>
    </source>
</evidence>
<dbReference type="RefSeq" id="WP_185665292.1">
    <property type="nucleotide sequence ID" value="NZ_JACLAW010000013.1"/>
</dbReference>